<evidence type="ECO:0008006" key="6">
    <source>
        <dbReference type="Google" id="ProtNLM"/>
    </source>
</evidence>
<dbReference type="GO" id="GO:0006334">
    <property type="term" value="P:nucleosome assembly"/>
    <property type="evidence" value="ECO:0000318"/>
    <property type="project" value="GO_Central"/>
</dbReference>
<dbReference type="EMBL" id="CM004399">
    <property type="protein sequence ID" value="OAY33539.1"/>
    <property type="molecule type" value="Genomic_DNA"/>
</dbReference>
<dbReference type="GO" id="GO:0003677">
    <property type="term" value="F:DNA binding"/>
    <property type="evidence" value="ECO:0000318"/>
    <property type="project" value="GO_Central"/>
</dbReference>
<dbReference type="InterPro" id="IPR013256">
    <property type="entry name" value="Chromatin_SPT2"/>
</dbReference>
<dbReference type="Pfam" id="PF08243">
    <property type="entry name" value="SPT2"/>
    <property type="match status" value="1"/>
</dbReference>
<evidence type="ECO:0000256" key="1">
    <source>
        <dbReference type="ARBA" id="ARBA00006461"/>
    </source>
</evidence>
<feature type="compositionally biased region" description="Acidic residues" evidence="3">
    <location>
        <begin position="1"/>
        <end position="36"/>
    </location>
</feature>
<accession>A0A2C9US06</accession>
<dbReference type="Proteomes" id="UP000091857">
    <property type="component" value="Chromosome 13"/>
</dbReference>
<evidence type="ECO:0000256" key="2">
    <source>
        <dbReference type="ARBA" id="ARBA00023054"/>
    </source>
</evidence>
<dbReference type="GO" id="GO:0006360">
    <property type="term" value="P:transcription by RNA polymerase I"/>
    <property type="evidence" value="ECO:0000318"/>
    <property type="project" value="GO_Central"/>
</dbReference>
<feature type="compositionally biased region" description="Polar residues" evidence="3">
    <location>
        <begin position="220"/>
        <end position="257"/>
    </location>
</feature>
<feature type="compositionally biased region" description="Basic and acidic residues" evidence="3">
    <location>
        <begin position="208"/>
        <end position="219"/>
    </location>
</feature>
<feature type="compositionally biased region" description="Basic and acidic residues" evidence="3">
    <location>
        <begin position="144"/>
        <end position="160"/>
    </location>
</feature>
<name>A0A2C9US06_MANES</name>
<dbReference type="AlphaFoldDB" id="A0A2C9US06"/>
<feature type="compositionally biased region" description="Low complexity" evidence="3">
    <location>
        <begin position="301"/>
        <end position="310"/>
    </location>
</feature>
<dbReference type="PANTHER" id="PTHR22691:SF8">
    <property type="entry name" value="PROTEIN SPT2 HOMOLOG"/>
    <property type="match status" value="1"/>
</dbReference>
<dbReference type="PANTHER" id="PTHR22691">
    <property type="entry name" value="YEAST SPT2-RELATED"/>
    <property type="match status" value="1"/>
</dbReference>
<dbReference type="STRING" id="3983.A0A2C9US06"/>
<evidence type="ECO:0000256" key="3">
    <source>
        <dbReference type="SAM" id="MobiDB-lite"/>
    </source>
</evidence>
<dbReference type="GO" id="GO:0005730">
    <property type="term" value="C:nucleolus"/>
    <property type="evidence" value="ECO:0000318"/>
    <property type="project" value="GO_Central"/>
</dbReference>
<comment type="caution">
    <text evidence="4">The sequence shown here is derived from an EMBL/GenBank/DDBJ whole genome shotgun (WGS) entry which is preliminary data.</text>
</comment>
<sequence length="451" mass="51245">MRGYEGDEFEDYDAYEEEGYEQEEEGEEEEYEEEEEQKPSAEAIEYLELRARIKERIRKKMQRENGSAVSKSQEIKKKLSSDNYGSFFGPSQPVIAQRVIQESKSFLENPHLVSRVSNSHHVKKTSSSSGTGSKNGVHQPISKVRNELKTKVQKLKDTRDYSFLLSDDAEIPAPPKQSVPQSVAAPKSEARSAQVPQKSKQHSGSSVRDTRGVHEERKSTTVNGQMHSKSGLYKSTSTCKPTSTLINSRRQLGSNNGSGPGRPTAPKSLPSKMPPSTVEKKSFVPGAKTILPAARKPIPPIKQSSIPRQPVEQRRALPEPKKNIMKPNNSVVSSKSQINRPVKQIPSHASLKNNLPKKKPARPFCDVEDDDDSKALDMIRQMFNTKRYTDRYDDDDDDSMMEANFDDIMREERRSAKIAKEEDEEQLRLIEEEERRERQRRLAKKRKLSQH</sequence>
<feature type="compositionally biased region" description="Polar residues" evidence="3">
    <location>
        <begin position="194"/>
        <end position="207"/>
    </location>
</feature>
<protein>
    <recommendedName>
        <fullName evidence="6">Protein SPT2 homolog</fullName>
    </recommendedName>
</protein>
<feature type="compositionally biased region" description="Basic residues" evidence="3">
    <location>
        <begin position="438"/>
        <end position="451"/>
    </location>
</feature>
<evidence type="ECO:0000313" key="4">
    <source>
        <dbReference type="EMBL" id="OAY33539.1"/>
    </source>
</evidence>
<keyword evidence="5" id="KW-1185">Reference proteome</keyword>
<dbReference type="Gramene" id="Manes.13G105200.1.v8.1">
    <property type="protein sequence ID" value="Manes.13G105200.1.v8.1.CDS"/>
    <property type="gene ID" value="Manes.13G105200.v8.1"/>
</dbReference>
<feature type="compositionally biased region" description="Basic and acidic residues" evidence="3">
    <location>
        <begin position="311"/>
        <end position="322"/>
    </location>
</feature>
<comment type="similarity">
    <text evidence="1">Belongs to the SPT2 family.</text>
</comment>
<organism evidence="4 5">
    <name type="scientific">Manihot esculenta</name>
    <name type="common">Cassava</name>
    <name type="synonym">Jatropha manihot</name>
    <dbReference type="NCBI Taxonomy" id="3983"/>
    <lineage>
        <taxon>Eukaryota</taxon>
        <taxon>Viridiplantae</taxon>
        <taxon>Streptophyta</taxon>
        <taxon>Embryophyta</taxon>
        <taxon>Tracheophyta</taxon>
        <taxon>Spermatophyta</taxon>
        <taxon>Magnoliopsida</taxon>
        <taxon>eudicotyledons</taxon>
        <taxon>Gunneridae</taxon>
        <taxon>Pentapetalae</taxon>
        <taxon>rosids</taxon>
        <taxon>fabids</taxon>
        <taxon>Malpighiales</taxon>
        <taxon>Euphorbiaceae</taxon>
        <taxon>Crotonoideae</taxon>
        <taxon>Manihoteae</taxon>
        <taxon>Manihot</taxon>
    </lineage>
</organism>
<dbReference type="GO" id="GO:0042393">
    <property type="term" value="F:histone binding"/>
    <property type="evidence" value="ECO:0000318"/>
    <property type="project" value="GO_Central"/>
</dbReference>
<feature type="region of interest" description="Disordered" evidence="3">
    <location>
        <begin position="112"/>
        <end position="370"/>
    </location>
</feature>
<gene>
    <name evidence="4" type="ORF">MANES_13G105200v8</name>
</gene>
<evidence type="ECO:0000313" key="5">
    <source>
        <dbReference type="Proteomes" id="UP000091857"/>
    </source>
</evidence>
<feature type="compositionally biased region" description="Low complexity" evidence="3">
    <location>
        <begin position="125"/>
        <end position="137"/>
    </location>
</feature>
<proteinExistence type="inferred from homology"/>
<reference evidence="5" key="1">
    <citation type="journal article" date="2016" name="Nat. Biotechnol.">
        <title>Sequencing wild and cultivated cassava and related species reveals extensive interspecific hybridization and genetic diversity.</title>
        <authorList>
            <person name="Bredeson J.V."/>
            <person name="Lyons J.B."/>
            <person name="Prochnik S.E."/>
            <person name="Wu G.A."/>
            <person name="Ha C.M."/>
            <person name="Edsinger-Gonzales E."/>
            <person name="Grimwood J."/>
            <person name="Schmutz J."/>
            <person name="Rabbi I.Y."/>
            <person name="Egesi C."/>
            <person name="Nauluvula P."/>
            <person name="Lebot V."/>
            <person name="Ndunguru J."/>
            <person name="Mkamilo G."/>
            <person name="Bart R.S."/>
            <person name="Setter T.L."/>
            <person name="Gleadow R.M."/>
            <person name="Kulakow P."/>
            <person name="Ferguson M.E."/>
            <person name="Rounsley S."/>
            <person name="Rokhsar D.S."/>
        </authorList>
    </citation>
    <scope>NUCLEOTIDE SEQUENCE [LARGE SCALE GENOMIC DNA]</scope>
    <source>
        <strain evidence="5">cv. AM560-2</strain>
    </source>
</reference>
<dbReference type="SMART" id="SM00784">
    <property type="entry name" value="SPT2"/>
    <property type="match status" value="1"/>
</dbReference>
<feature type="compositionally biased region" description="Polar residues" evidence="3">
    <location>
        <begin position="326"/>
        <end position="339"/>
    </location>
</feature>
<keyword evidence="2" id="KW-0175">Coiled coil</keyword>
<feature type="region of interest" description="Disordered" evidence="3">
    <location>
        <begin position="1"/>
        <end position="43"/>
    </location>
</feature>
<dbReference type="OrthoDB" id="6259853at2759"/>
<feature type="region of interest" description="Disordered" evidence="3">
    <location>
        <begin position="431"/>
        <end position="451"/>
    </location>
</feature>